<gene>
    <name evidence="1" type="ORF">EVAR_33369_1</name>
</gene>
<dbReference type="AlphaFoldDB" id="A0A4C1X029"/>
<evidence type="ECO:0000313" key="1">
    <source>
        <dbReference type="EMBL" id="GBP57126.1"/>
    </source>
</evidence>
<comment type="caution">
    <text evidence="1">The sequence shown here is derived from an EMBL/GenBank/DDBJ whole genome shotgun (WGS) entry which is preliminary data.</text>
</comment>
<reference evidence="1 2" key="1">
    <citation type="journal article" date="2019" name="Commun. Biol.">
        <title>The bagworm genome reveals a unique fibroin gene that provides high tensile strength.</title>
        <authorList>
            <person name="Kono N."/>
            <person name="Nakamura H."/>
            <person name="Ohtoshi R."/>
            <person name="Tomita M."/>
            <person name="Numata K."/>
            <person name="Arakawa K."/>
        </authorList>
    </citation>
    <scope>NUCLEOTIDE SEQUENCE [LARGE SCALE GENOMIC DNA]</scope>
</reference>
<protein>
    <submittedName>
        <fullName evidence="1">Uncharacterized protein</fullName>
    </submittedName>
</protein>
<dbReference type="Proteomes" id="UP000299102">
    <property type="component" value="Unassembled WGS sequence"/>
</dbReference>
<dbReference type="EMBL" id="BGZK01000709">
    <property type="protein sequence ID" value="GBP57126.1"/>
    <property type="molecule type" value="Genomic_DNA"/>
</dbReference>
<sequence length="104" mass="11414">MVIERRLVKDCCRKKSGLEWDSAIEKKRSDTTSIYLDLVESSKRLSHPLSCWDAPAPEYANKTNPCWCSSDSYAEGIPSRMLPQGKSCAVNTPACCLAASGEAV</sequence>
<keyword evidence="2" id="KW-1185">Reference proteome</keyword>
<name>A0A4C1X029_EUMVA</name>
<evidence type="ECO:0000313" key="2">
    <source>
        <dbReference type="Proteomes" id="UP000299102"/>
    </source>
</evidence>
<proteinExistence type="predicted"/>
<accession>A0A4C1X029</accession>
<organism evidence="1 2">
    <name type="scientific">Eumeta variegata</name>
    <name type="common">Bagworm moth</name>
    <name type="synonym">Eumeta japonica</name>
    <dbReference type="NCBI Taxonomy" id="151549"/>
    <lineage>
        <taxon>Eukaryota</taxon>
        <taxon>Metazoa</taxon>
        <taxon>Ecdysozoa</taxon>
        <taxon>Arthropoda</taxon>
        <taxon>Hexapoda</taxon>
        <taxon>Insecta</taxon>
        <taxon>Pterygota</taxon>
        <taxon>Neoptera</taxon>
        <taxon>Endopterygota</taxon>
        <taxon>Lepidoptera</taxon>
        <taxon>Glossata</taxon>
        <taxon>Ditrysia</taxon>
        <taxon>Tineoidea</taxon>
        <taxon>Psychidae</taxon>
        <taxon>Oiketicinae</taxon>
        <taxon>Eumeta</taxon>
    </lineage>
</organism>